<sequence>LLRMSAFPPRLPLPFFPDQSYAICSPITHFHSLISHSISLHALDKDRTPHLCLILEHLPLPDDAPLSGIRCSQEFLCELGQKASVFVYRCLDPEKEIGLNNTGFHLFQSQMREELACEAAGHYTFLIQ</sequence>
<dbReference type="EMBL" id="GBYX01476698">
    <property type="protein sequence ID" value="JAO04979.1"/>
    <property type="molecule type" value="Transcribed_RNA"/>
</dbReference>
<organism evidence="1">
    <name type="scientific">Poeciliopsis prolifica</name>
    <name type="common">blackstripe livebearer</name>
    <dbReference type="NCBI Taxonomy" id="188132"/>
    <lineage>
        <taxon>Eukaryota</taxon>
        <taxon>Metazoa</taxon>
        <taxon>Chordata</taxon>
        <taxon>Craniata</taxon>
        <taxon>Vertebrata</taxon>
        <taxon>Euteleostomi</taxon>
        <taxon>Actinopterygii</taxon>
        <taxon>Neopterygii</taxon>
        <taxon>Teleostei</taxon>
        <taxon>Neoteleostei</taxon>
        <taxon>Acanthomorphata</taxon>
        <taxon>Ovalentaria</taxon>
        <taxon>Atherinomorphae</taxon>
        <taxon>Cyprinodontiformes</taxon>
        <taxon>Poeciliidae</taxon>
        <taxon>Poeciliinae</taxon>
        <taxon>Poeciliopsis</taxon>
    </lineage>
</organism>
<feature type="non-terminal residue" evidence="1">
    <location>
        <position position="1"/>
    </location>
</feature>
<accession>A0A0S7ERT2</accession>
<protein>
    <submittedName>
        <fullName evidence="1">PPUP141</fullName>
    </submittedName>
</protein>
<reference evidence="1" key="1">
    <citation type="submission" date="2014-12" db="EMBL/GenBank/DDBJ databases">
        <title>Parallel Evolution in Life History Adaptation Evident in the Tissue-Specific Poeciliopsis prolifica transcriptome.</title>
        <authorList>
            <person name="Jue N.K."/>
            <person name="Foley R.J."/>
            <person name="Obergfell C."/>
            <person name="Reznick D.N."/>
            <person name="O'Neill R.J."/>
            <person name="O'Neill M.J."/>
        </authorList>
    </citation>
    <scope>NUCLEOTIDE SEQUENCE</scope>
</reference>
<gene>
    <name evidence="1" type="primary">PPUP141</name>
</gene>
<dbReference type="AlphaFoldDB" id="A0A0S7ERT2"/>
<proteinExistence type="predicted"/>
<evidence type="ECO:0000313" key="1">
    <source>
        <dbReference type="EMBL" id="JAO04979.1"/>
    </source>
</evidence>
<name>A0A0S7ERT2_9TELE</name>